<dbReference type="STRING" id="686796.SAMN04488104_1006110"/>
<evidence type="ECO:0000313" key="3">
    <source>
        <dbReference type="Proteomes" id="UP000199060"/>
    </source>
</evidence>
<protein>
    <recommendedName>
        <fullName evidence="4">6-bladed beta-propeller protein</fullName>
    </recommendedName>
</protein>
<dbReference type="Pfam" id="PF17170">
    <property type="entry name" value="DUF5128"/>
    <property type="match status" value="1"/>
</dbReference>
<proteinExistence type="predicted"/>
<dbReference type="AlphaFoldDB" id="A0A1G6PNZ3"/>
<dbReference type="OrthoDB" id="823219at2"/>
<dbReference type="RefSeq" id="WP_087938124.1">
    <property type="nucleotide sequence ID" value="NZ_FNAC01000006.1"/>
</dbReference>
<evidence type="ECO:0000256" key="1">
    <source>
        <dbReference type="SAM" id="SignalP"/>
    </source>
</evidence>
<dbReference type="Gene3D" id="2.120.10.30">
    <property type="entry name" value="TolB, C-terminal domain"/>
    <property type="match status" value="1"/>
</dbReference>
<dbReference type="InterPro" id="IPR011042">
    <property type="entry name" value="6-blade_b-propeller_TolB-like"/>
</dbReference>
<evidence type="ECO:0000313" key="2">
    <source>
        <dbReference type="EMBL" id="SDC81075.1"/>
    </source>
</evidence>
<dbReference type="Proteomes" id="UP000199060">
    <property type="component" value="Unassembled WGS sequence"/>
</dbReference>
<accession>A0A1G6PNZ3</accession>
<name>A0A1G6PNZ3_9BACT</name>
<feature type="chain" id="PRO_5011483421" description="6-bladed beta-propeller protein" evidence="1">
    <location>
        <begin position="21"/>
        <end position="379"/>
    </location>
</feature>
<feature type="signal peptide" evidence="1">
    <location>
        <begin position="1"/>
        <end position="20"/>
    </location>
</feature>
<gene>
    <name evidence="2" type="ORF">SAMN04488104_1006110</name>
</gene>
<sequence length="379" mass="43084">MHLRSISLLSFLLLSLLACSVSPEVSPNSALVSIPFKDAKAMVHSDLVEKQEFILLSTTQNALFSRVDKLLARNDRFYLFDHLSDAGVLVFDREGNFIQSIGEIGEGPNQLKNIDDFQVLENGDVLILDKVQKRIITYYSTGQFKAATSIPVNSGGFAKQEDFWFLAINFDHQNSGLVNNQKFGVFNLNFEPDSLYFYYPPNVPNANIYYHAGIVSQSKKSIIYHRPPNDTIAVFNEKGNLLSRILIDFETNRLPDEMVFDFQLKDKLEGQDQVFRYLQSPVLPVGHYLFGMVSGTDRSFWTFALHRKSNELLVQKIDFNDFHLRELFIPSANLDDQTLVSLIDPVSFGQDSNPEAYPIEVQNHLKSEGTVLLLQFLKP</sequence>
<organism evidence="2 3">
    <name type="scientific">Algoriphagus faecimaris</name>
    <dbReference type="NCBI Taxonomy" id="686796"/>
    <lineage>
        <taxon>Bacteria</taxon>
        <taxon>Pseudomonadati</taxon>
        <taxon>Bacteroidota</taxon>
        <taxon>Cytophagia</taxon>
        <taxon>Cytophagales</taxon>
        <taxon>Cyclobacteriaceae</taxon>
        <taxon>Algoriphagus</taxon>
    </lineage>
</organism>
<keyword evidence="3" id="KW-1185">Reference proteome</keyword>
<dbReference type="PROSITE" id="PS51257">
    <property type="entry name" value="PROKAR_LIPOPROTEIN"/>
    <property type="match status" value="1"/>
</dbReference>
<evidence type="ECO:0008006" key="4">
    <source>
        <dbReference type="Google" id="ProtNLM"/>
    </source>
</evidence>
<keyword evidence="1" id="KW-0732">Signal</keyword>
<reference evidence="3" key="1">
    <citation type="submission" date="2016-10" db="EMBL/GenBank/DDBJ databases">
        <authorList>
            <person name="Varghese N."/>
            <person name="Submissions S."/>
        </authorList>
    </citation>
    <scope>NUCLEOTIDE SEQUENCE [LARGE SCALE GENOMIC DNA]</scope>
    <source>
        <strain evidence="3">DSM 23095</strain>
    </source>
</reference>
<dbReference type="EMBL" id="FNAC01000006">
    <property type="protein sequence ID" value="SDC81075.1"/>
    <property type="molecule type" value="Genomic_DNA"/>
</dbReference>